<gene>
    <name evidence="1" type="ORF">SAMN06265337_3006</name>
</gene>
<accession>A0A212UBX9</accession>
<dbReference type="RefSeq" id="WP_088844309.1">
    <property type="nucleotide sequence ID" value="NZ_FYEW01000002.1"/>
</dbReference>
<dbReference type="InterPro" id="IPR015943">
    <property type="entry name" value="WD40/YVTN_repeat-like_dom_sf"/>
</dbReference>
<dbReference type="InterPro" id="IPR031815">
    <property type="entry name" value="DUF5074"/>
</dbReference>
<organism evidence="1 2">
    <name type="scientific">Hymenobacter gelipurpurascens</name>
    <dbReference type="NCBI Taxonomy" id="89968"/>
    <lineage>
        <taxon>Bacteria</taxon>
        <taxon>Pseudomonadati</taxon>
        <taxon>Bacteroidota</taxon>
        <taxon>Cytophagia</taxon>
        <taxon>Cytophagales</taxon>
        <taxon>Hymenobacteraceae</taxon>
        <taxon>Hymenobacter</taxon>
    </lineage>
</organism>
<dbReference type="PANTHER" id="PTHR47197:SF3">
    <property type="entry name" value="DIHYDRO-HEME D1 DEHYDROGENASE"/>
    <property type="match status" value="1"/>
</dbReference>
<dbReference type="SUPFAM" id="SSF63825">
    <property type="entry name" value="YWTD domain"/>
    <property type="match status" value="1"/>
</dbReference>
<reference evidence="2" key="1">
    <citation type="submission" date="2017-06" db="EMBL/GenBank/DDBJ databases">
        <authorList>
            <person name="Varghese N."/>
            <person name="Submissions S."/>
        </authorList>
    </citation>
    <scope>NUCLEOTIDE SEQUENCE [LARGE SCALE GENOMIC DNA]</scope>
    <source>
        <strain evidence="2">DSM 11116</strain>
    </source>
</reference>
<proteinExistence type="predicted"/>
<dbReference type="Pfam" id="PF16819">
    <property type="entry name" value="DUF5074"/>
    <property type="match status" value="1"/>
</dbReference>
<dbReference type="OrthoDB" id="9773938at2"/>
<dbReference type="Gene3D" id="2.130.10.10">
    <property type="entry name" value="YVTN repeat-like/Quinoprotein amine dehydrogenase"/>
    <property type="match status" value="1"/>
</dbReference>
<dbReference type="InterPro" id="IPR011964">
    <property type="entry name" value="YVTN_b-propeller_repeat"/>
</dbReference>
<sequence>MYSNLFLLKQWQRAALLTTGTLAFLTACDPDNPNTPTPAAQTNSVFVVNEGSYGTPDGTVSLFDVPSKKITALDVFQAANSQPLLADVAQSMTVVGNRGYIVGNQNSKLTVVSLPDFKKVTTIENVLAQPRYIVGASADKAYISEWVQPTYPTPVIGRVAVLDLKTNTITKTIPVGKGPEEMLVANGKLFVANAEESTVTVINTATDAVETTLTVGASPSSFALDRDGRVWVLCAGKTDYVDATKSIKGSLVDFLNVAPYTARKRDLSFTPGFGSRLRRNGTGDQLYIKSGSGVFRMGIADAAVPTTPFIRRGFYGLDIDPNDNTIYGGLALSYNGPGRMVRYNTSGVALDSAAVGISPNGFVFY</sequence>
<dbReference type="NCBIfam" id="TIGR02276">
    <property type="entry name" value="beta_rpt_yvtn"/>
    <property type="match status" value="1"/>
</dbReference>
<name>A0A212UBX9_9BACT</name>
<dbReference type="EMBL" id="FYEW01000002">
    <property type="protein sequence ID" value="SNC75693.1"/>
    <property type="molecule type" value="Genomic_DNA"/>
</dbReference>
<evidence type="ECO:0000313" key="1">
    <source>
        <dbReference type="EMBL" id="SNC75693.1"/>
    </source>
</evidence>
<dbReference type="PANTHER" id="PTHR47197">
    <property type="entry name" value="PROTEIN NIRF"/>
    <property type="match status" value="1"/>
</dbReference>
<keyword evidence="2" id="KW-1185">Reference proteome</keyword>
<protein>
    <submittedName>
        <fullName evidence="1">40-residue YVTN family beta-propeller repeat-containing protein</fullName>
    </submittedName>
</protein>
<dbReference type="Proteomes" id="UP000198131">
    <property type="component" value="Unassembled WGS sequence"/>
</dbReference>
<dbReference type="AlphaFoldDB" id="A0A212UBX9"/>
<evidence type="ECO:0000313" key="2">
    <source>
        <dbReference type="Proteomes" id="UP000198131"/>
    </source>
</evidence>
<dbReference type="InterPro" id="IPR051200">
    <property type="entry name" value="Host-pathogen_enzymatic-act"/>
</dbReference>